<comment type="caution">
    <text evidence="2">The sequence shown here is derived from an EMBL/GenBank/DDBJ whole genome shotgun (WGS) entry which is preliminary data.</text>
</comment>
<dbReference type="EMBL" id="SDPP02000007">
    <property type="protein sequence ID" value="KAA1372474.1"/>
    <property type="molecule type" value="Genomic_DNA"/>
</dbReference>
<proteinExistence type="predicted"/>
<keyword evidence="3" id="KW-1185">Reference proteome</keyword>
<dbReference type="OrthoDB" id="9771932at2"/>
<feature type="domain" description="Amidohydrolase-related" evidence="1">
    <location>
        <begin position="13"/>
        <end position="280"/>
    </location>
</feature>
<organism evidence="2 3">
    <name type="scientific">Aeromicrobium fastidiosum</name>
    <dbReference type="NCBI Taxonomy" id="52699"/>
    <lineage>
        <taxon>Bacteria</taxon>
        <taxon>Bacillati</taxon>
        <taxon>Actinomycetota</taxon>
        <taxon>Actinomycetes</taxon>
        <taxon>Propionibacteriales</taxon>
        <taxon>Nocardioidaceae</taxon>
        <taxon>Aeromicrobium</taxon>
    </lineage>
</organism>
<dbReference type="GO" id="GO:0016787">
    <property type="term" value="F:hydrolase activity"/>
    <property type="evidence" value="ECO:0007669"/>
    <property type="project" value="InterPro"/>
</dbReference>
<dbReference type="AlphaFoldDB" id="A0A641AID6"/>
<dbReference type="RefSeq" id="WP_129185889.1">
    <property type="nucleotide sequence ID" value="NZ_JAGIOG010000001.1"/>
</dbReference>
<dbReference type="InterPro" id="IPR006680">
    <property type="entry name" value="Amidohydro-rel"/>
</dbReference>
<evidence type="ECO:0000313" key="2">
    <source>
        <dbReference type="EMBL" id="KAA1372474.1"/>
    </source>
</evidence>
<protein>
    <submittedName>
        <fullName evidence="2">Amidohydrolase</fullName>
    </submittedName>
</protein>
<dbReference type="CDD" id="cd01292">
    <property type="entry name" value="metallo-dependent_hydrolases"/>
    <property type="match status" value="1"/>
</dbReference>
<dbReference type="InterPro" id="IPR032466">
    <property type="entry name" value="Metal_Hydrolase"/>
</dbReference>
<dbReference type="Proteomes" id="UP001515100">
    <property type="component" value="Unassembled WGS sequence"/>
</dbReference>
<dbReference type="Gene3D" id="3.20.20.140">
    <property type="entry name" value="Metal-dependent hydrolases"/>
    <property type="match status" value="1"/>
</dbReference>
<gene>
    <name evidence="2" type="ORF">ESP62_018910</name>
</gene>
<evidence type="ECO:0000259" key="1">
    <source>
        <dbReference type="Pfam" id="PF04909"/>
    </source>
</evidence>
<reference evidence="2" key="1">
    <citation type="submission" date="2019-09" db="EMBL/GenBank/DDBJ databases">
        <authorList>
            <person name="Li J."/>
        </authorList>
    </citation>
    <scope>NUCLEOTIDE SEQUENCE [LARGE SCALE GENOMIC DNA]</scope>
    <source>
        <strain evidence="2">NRBC 14897</strain>
    </source>
</reference>
<name>A0A641AID6_9ACTN</name>
<accession>A0A641AID6</accession>
<sequence>MTLTGCLTKSVFDSHRHIGALPAYPFYGGPAIRADVTAKETVEGFFADLDREGTERALVLPNYGVPVPDAAFDLNPLAVEAAQKDDRVSCGLWVSPKASDAARNDEALKLVGESGVKALKTSFLLGGHPTDPDCADEIDKIFTTAAQNDLVVHVHTSPGAASDIDQVGTLVDTYGDDTKIHLVHLGGGMSGHMKLIGGRLFDWIEAGKQVYTDTSWTIGFAPVWLVQEIERRGVGHDRILFATDCPWGDFEGEHARLSAVAKDPELFEAFFRGNFESLYG</sequence>
<dbReference type="SUPFAM" id="SSF51556">
    <property type="entry name" value="Metallo-dependent hydrolases"/>
    <property type="match status" value="1"/>
</dbReference>
<evidence type="ECO:0000313" key="3">
    <source>
        <dbReference type="Proteomes" id="UP001515100"/>
    </source>
</evidence>
<dbReference type="Pfam" id="PF04909">
    <property type="entry name" value="Amidohydro_2"/>
    <property type="match status" value="1"/>
</dbReference>